<dbReference type="EMBL" id="BGZK01003545">
    <property type="protein sequence ID" value="GBP02421.1"/>
    <property type="molecule type" value="Genomic_DNA"/>
</dbReference>
<gene>
    <name evidence="2" type="ORF">EVAR_101044_1</name>
</gene>
<dbReference type="AlphaFoldDB" id="A0A4C1SMS5"/>
<reference evidence="2 3" key="1">
    <citation type="journal article" date="2019" name="Commun. Biol.">
        <title>The bagworm genome reveals a unique fibroin gene that provides high tensile strength.</title>
        <authorList>
            <person name="Kono N."/>
            <person name="Nakamura H."/>
            <person name="Ohtoshi R."/>
            <person name="Tomita M."/>
            <person name="Numata K."/>
            <person name="Arakawa K."/>
        </authorList>
    </citation>
    <scope>NUCLEOTIDE SEQUENCE [LARGE SCALE GENOMIC DNA]</scope>
</reference>
<keyword evidence="3" id="KW-1185">Reference proteome</keyword>
<protein>
    <submittedName>
        <fullName evidence="2">Uncharacterized protein</fullName>
    </submittedName>
</protein>
<comment type="caution">
    <text evidence="2">The sequence shown here is derived from an EMBL/GenBank/DDBJ whole genome shotgun (WGS) entry which is preliminary data.</text>
</comment>
<organism evidence="2 3">
    <name type="scientific">Eumeta variegata</name>
    <name type="common">Bagworm moth</name>
    <name type="synonym">Eumeta japonica</name>
    <dbReference type="NCBI Taxonomy" id="151549"/>
    <lineage>
        <taxon>Eukaryota</taxon>
        <taxon>Metazoa</taxon>
        <taxon>Ecdysozoa</taxon>
        <taxon>Arthropoda</taxon>
        <taxon>Hexapoda</taxon>
        <taxon>Insecta</taxon>
        <taxon>Pterygota</taxon>
        <taxon>Neoptera</taxon>
        <taxon>Endopterygota</taxon>
        <taxon>Lepidoptera</taxon>
        <taxon>Glossata</taxon>
        <taxon>Ditrysia</taxon>
        <taxon>Tineoidea</taxon>
        <taxon>Psychidae</taxon>
        <taxon>Oiketicinae</taxon>
        <taxon>Eumeta</taxon>
    </lineage>
</organism>
<feature type="region of interest" description="Disordered" evidence="1">
    <location>
        <begin position="82"/>
        <end position="104"/>
    </location>
</feature>
<evidence type="ECO:0000256" key="1">
    <source>
        <dbReference type="SAM" id="MobiDB-lite"/>
    </source>
</evidence>
<proteinExistence type="predicted"/>
<evidence type="ECO:0000313" key="2">
    <source>
        <dbReference type="EMBL" id="GBP02421.1"/>
    </source>
</evidence>
<accession>A0A4C1SMS5</accession>
<sequence length="104" mass="11899">MPEWKDACLSPRLIVERITSLSLYLRSAVATQPARLQPATLRPSPRMVVNERHQMMPPFRERVLMKYLPTAPQRLTRLCTTDVLINGGSNPSPGPERRPLRRDP</sequence>
<dbReference type="Proteomes" id="UP000299102">
    <property type="component" value="Unassembled WGS sequence"/>
</dbReference>
<name>A0A4C1SMS5_EUMVA</name>
<feature type="compositionally biased region" description="Basic and acidic residues" evidence="1">
    <location>
        <begin position="95"/>
        <end position="104"/>
    </location>
</feature>
<evidence type="ECO:0000313" key="3">
    <source>
        <dbReference type="Proteomes" id="UP000299102"/>
    </source>
</evidence>